<dbReference type="GO" id="GO:0003874">
    <property type="term" value="F:6-pyruvoyltetrahydropterin synthase activity"/>
    <property type="evidence" value="ECO:0007669"/>
    <property type="project" value="UniProtKB-EC"/>
</dbReference>
<dbReference type="Pfam" id="PF01242">
    <property type="entry name" value="PTPS"/>
    <property type="match status" value="1"/>
</dbReference>
<dbReference type="AlphaFoldDB" id="A0A812K640"/>
<evidence type="ECO:0000313" key="6">
    <source>
        <dbReference type="Proteomes" id="UP000604046"/>
    </source>
</evidence>
<keyword evidence="6" id="KW-1185">Reference proteome</keyword>
<dbReference type="SUPFAM" id="SSF55620">
    <property type="entry name" value="Tetrahydrobiopterin biosynthesis enzymes-like"/>
    <property type="match status" value="1"/>
</dbReference>
<evidence type="ECO:0000256" key="3">
    <source>
        <dbReference type="ARBA" id="ARBA00013100"/>
    </source>
</evidence>
<comment type="similarity">
    <text evidence="2">Belongs to the PTPS family.</text>
</comment>
<evidence type="ECO:0000256" key="1">
    <source>
        <dbReference type="ARBA" id="ARBA00005126"/>
    </source>
</evidence>
<evidence type="ECO:0000256" key="4">
    <source>
        <dbReference type="ARBA" id="ARBA00023007"/>
    </source>
</evidence>
<dbReference type="OrthoDB" id="199731at2759"/>
<evidence type="ECO:0000313" key="5">
    <source>
        <dbReference type="EMBL" id="CAE7217642.1"/>
    </source>
</evidence>
<evidence type="ECO:0000256" key="2">
    <source>
        <dbReference type="ARBA" id="ARBA00009164"/>
    </source>
</evidence>
<dbReference type="InterPro" id="IPR038418">
    <property type="entry name" value="6-PTP_synth/QueD_sf"/>
</dbReference>
<dbReference type="Gene3D" id="3.30.479.10">
    <property type="entry name" value="6-pyruvoyl tetrahydropterin synthase/QueD"/>
    <property type="match status" value="1"/>
</dbReference>
<comment type="pathway">
    <text evidence="1">Cofactor biosynthesis; tetrahydrobiopterin biosynthesis; tetrahydrobiopterin from 7,8-dihydroneopterin triphosphate: step 1/3.</text>
</comment>
<feature type="non-terminal residue" evidence="5">
    <location>
        <position position="341"/>
    </location>
</feature>
<sequence length="341" mass="37121">MHPSGIAAMLRTGARRFSSANVKPLTGRAQNRSCGTFFIGVQDRCMYSHTFHFSGSEPFTTGCTAVVQVKVFGRSLGEGDVLMDISVGQQLLREIMMRYDHKNLDMLEEFQNPRRNTTVEVMAEAVHRQFLSGLKQHLAEEAAQGKALGSISKVEVVVKESDVAFAGFAADVDVTSLGPECMTSVRYRSLSNVSEADADSKGEAAAQLSVWGERLLAEARSSTACQRVQTDTDDAESGGAQEVDSLAIAEEAPIERCQAVERRRIDCMCGIPAPSYSRGPKFPRACDAGLLEALPATGSSWSLPNMFGNGAMHWFSSSSSSRRSQRKPLRGKVVFWGNLHE</sequence>
<dbReference type="GO" id="GO:0006729">
    <property type="term" value="P:tetrahydrobiopterin biosynthetic process"/>
    <property type="evidence" value="ECO:0007669"/>
    <property type="project" value="UniProtKB-UniPathway"/>
</dbReference>
<proteinExistence type="inferred from homology"/>
<dbReference type="EMBL" id="CAJNDS010000555">
    <property type="protein sequence ID" value="CAE7217642.1"/>
    <property type="molecule type" value="Genomic_DNA"/>
</dbReference>
<keyword evidence="4" id="KW-0783">Tetrahydrobiopterin biosynthesis</keyword>
<comment type="caution">
    <text evidence="5">The sequence shown here is derived from an EMBL/GenBank/DDBJ whole genome shotgun (WGS) entry which is preliminary data.</text>
</comment>
<dbReference type="Proteomes" id="UP000604046">
    <property type="component" value="Unassembled WGS sequence"/>
</dbReference>
<name>A0A812K640_9DINO</name>
<dbReference type="UniPathway" id="UPA00849">
    <property type="reaction ID" value="UER00819"/>
</dbReference>
<protein>
    <recommendedName>
        <fullName evidence="3">6-pyruvoyltetrahydropterin synthase</fullName>
        <ecNumber evidence="3">4.2.3.12</ecNumber>
    </recommendedName>
</protein>
<reference evidence="5" key="1">
    <citation type="submission" date="2021-02" db="EMBL/GenBank/DDBJ databases">
        <authorList>
            <person name="Dougan E. K."/>
            <person name="Rhodes N."/>
            <person name="Thang M."/>
            <person name="Chan C."/>
        </authorList>
    </citation>
    <scope>NUCLEOTIDE SEQUENCE</scope>
</reference>
<dbReference type="InterPro" id="IPR007115">
    <property type="entry name" value="6-PTP_synth/QueD"/>
</dbReference>
<organism evidence="5 6">
    <name type="scientific">Symbiodinium natans</name>
    <dbReference type="NCBI Taxonomy" id="878477"/>
    <lineage>
        <taxon>Eukaryota</taxon>
        <taxon>Sar</taxon>
        <taxon>Alveolata</taxon>
        <taxon>Dinophyceae</taxon>
        <taxon>Suessiales</taxon>
        <taxon>Symbiodiniaceae</taxon>
        <taxon>Symbiodinium</taxon>
    </lineage>
</organism>
<dbReference type="EC" id="4.2.3.12" evidence="3"/>
<gene>
    <name evidence="5" type="ORF">SNAT2548_LOCUS7750</name>
</gene>
<accession>A0A812K640</accession>